<protein>
    <submittedName>
        <fullName evidence="2">OpgC domain-containing protein</fullName>
    </submittedName>
</protein>
<feature type="transmembrane region" description="Helical" evidence="1">
    <location>
        <begin position="123"/>
        <end position="144"/>
    </location>
</feature>
<keyword evidence="1" id="KW-0812">Transmembrane</keyword>
<feature type="transmembrane region" description="Helical" evidence="1">
    <location>
        <begin position="156"/>
        <end position="173"/>
    </location>
</feature>
<dbReference type="Pfam" id="PF10129">
    <property type="entry name" value="OpgC_C"/>
    <property type="match status" value="1"/>
</dbReference>
<dbReference type="PANTHER" id="PTHR38592">
    <property type="entry name" value="BLL4819 PROTEIN"/>
    <property type="match status" value="1"/>
</dbReference>
<keyword evidence="1" id="KW-1133">Transmembrane helix</keyword>
<keyword evidence="3" id="KW-1185">Reference proteome</keyword>
<keyword evidence="1" id="KW-0472">Membrane</keyword>
<feature type="transmembrane region" description="Helical" evidence="1">
    <location>
        <begin position="318"/>
        <end position="339"/>
    </location>
</feature>
<organism evidence="2 3">
    <name type="scientific">Candidatus Thiothrix phosphatis</name>
    <dbReference type="NCBI Taxonomy" id="3112415"/>
    <lineage>
        <taxon>Bacteria</taxon>
        <taxon>Pseudomonadati</taxon>
        <taxon>Pseudomonadota</taxon>
        <taxon>Gammaproteobacteria</taxon>
        <taxon>Thiotrichales</taxon>
        <taxon>Thiotrichaceae</taxon>
        <taxon>Thiothrix</taxon>
    </lineage>
</organism>
<reference evidence="3" key="1">
    <citation type="submission" date="2023-07" db="EMBL/GenBank/DDBJ databases">
        <title>The carbon used by Thiothrix.</title>
        <authorList>
            <person name="Chen L."/>
        </authorList>
    </citation>
    <scope>NUCLEOTIDE SEQUENCE [LARGE SCALE GENOMIC DNA]</scope>
</reference>
<feature type="transmembrane region" description="Helical" evidence="1">
    <location>
        <begin position="275"/>
        <end position="297"/>
    </location>
</feature>
<name>A0ABU6D2T0_9GAMM</name>
<proteinExistence type="predicted"/>
<evidence type="ECO:0000313" key="3">
    <source>
        <dbReference type="Proteomes" id="UP001308005"/>
    </source>
</evidence>
<feature type="transmembrane region" description="Helical" evidence="1">
    <location>
        <begin position="193"/>
        <end position="213"/>
    </location>
</feature>
<accession>A0ABU6D2T0</accession>
<feature type="transmembrane region" description="Helical" evidence="1">
    <location>
        <begin position="34"/>
        <end position="56"/>
    </location>
</feature>
<evidence type="ECO:0000256" key="1">
    <source>
        <dbReference type="SAM" id="Phobius"/>
    </source>
</evidence>
<dbReference type="EMBL" id="JAYMYJ010000159">
    <property type="protein sequence ID" value="MEB4593401.1"/>
    <property type="molecule type" value="Genomic_DNA"/>
</dbReference>
<feature type="transmembrane region" description="Helical" evidence="1">
    <location>
        <begin position="345"/>
        <end position="362"/>
    </location>
</feature>
<dbReference type="InterPro" id="IPR014550">
    <property type="entry name" value="UCP028704_OpgC"/>
</dbReference>
<feature type="transmembrane region" description="Helical" evidence="1">
    <location>
        <begin position="225"/>
        <end position="242"/>
    </location>
</feature>
<gene>
    <name evidence="2" type="primary">opgC</name>
    <name evidence="2" type="ORF">VSS37_20660</name>
</gene>
<dbReference type="PIRSF" id="PIRSF028704">
    <property type="entry name" value="UPC028704"/>
    <property type="match status" value="1"/>
</dbReference>
<dbReference type="PANTHER" id="PTHR38592:SF3">
    <property type="entry name" value="BLL4819 PROTEIN"/>
    <property type="match status" value="1"/>
</dbReference>
<dbReference type="Proteomes" id="UP001308005">
    <property type="component" value="Unassembled WGS sequence"/>
</dbReference>
<evidence type="ECO:0000313" key="2">
    <source>
        <dbReference type="EMBL" id="MEB4593401.1"/>
    </source>
</evidence>
<sequence length="395" mass="44548">MKRDISLDILRGVMLVIMASDHFGEPVFQHLYEFAGYVSAAEGFVFLSGMLVALVYSRYHTANGQLLEKRIWHRAGVIYLYHLIVVLAVFIFTVATEMSGAYWKSFATEMQAEPVRGLLSAMALVYQAPMLDVLPLYVILMLAAPFGLRLMLQYRSVGVAMVLLGSIGFWLAAQYGGGRAVLALLPHAVMVRVGAFDFMAWQLVFVLGMALGYLRFSSKGELPRINGWLFTASVAVVVFLFLQRHGHIPGNISPIAAWLQEYRHIARDNMSWLRLLNFLAMVCVVAGLITFHQRYGIFSWLALPGRWLAFLGRNSLQVFSYHLVVLYCYIPFRWGAWALTDNQKWVFLACFIASLSLPAWWYERWQQRKKEAASLQKQPDFTPAPTGGLIAAVSG</sequence>
<dbReference type="RefSeq" id="WP_324698274.1">
    <property type="nucleotide sequence ID" value="NZ_JAYMYJ010000159.1"/>
</dbReference>
<feature type="transmembrane region" description="Helical" evidence="1">
    <location>
        <begin position="77"/>
        <end position="103"/>
    </location>
</feature>
<comment type="caution">
    <text evidence="2">The sequence shown here is derived from an EMBL/GenBank/DDBJ whole genome shotgun (WGS) entry which is preliminary data.</text>
</comment>